<dbReference type="AlphaFoldDB" id="A0A845GQ55"/>
<proteinExistence type="predicted"/>
<evidence type="ECO:0000313" key="2">
    <source>
        <dbReference type="Proteomes" id="UP000447355"/>
    </source>
</evidence>
<evidence type="ECO:0000313" key="1">
    <source>
        <dbReference type="EMBL" id="MYM96414.1"/>
    </source>
</evidence>
<gene>
    <name evidence="1" type="ORF">GTP90_21345</name>
</gene>
<dbReference type="EMBL" id="WWCX01000045">
    <property type="protein sequence ID" value="MYM96414.1"/>
    <property type="molecule type" value="Genomic_DNA"/>
</dbReference>
<dbReference type="Proteomes" id="UP000447355">
    <property type="component" value="Unassembled WGS sequence"/>
</dbReference>
<dbReference type="RefSeq" id="WP_161085435.1">
    <property type="nucleotide sequence ID" value="NZ_WWCX01000045.1"/>
</dbReference>
<reference evidence="1" key="1">
    <citation type="submission" date="2019-12" db="EMBL/GenBank/DDBJ databases">
        <title>Novel species isolated from a subtropical stream in China.</title>
        <authorList>
            <person name="Lu H."/>
        </authorList>
    </citation>
    <scope>NUCLEOTIDE SEQUENCE [LARGE SCALE GENOMIC DNA]</scope>
    <source>
        <strain evidence="1">FT81W</strain>
    </source>
</reference>
<accession>A0A845GQ55</accession>
<sequence length="90" mass="9790">MSAENFKERAAWLRDLTSRALLSHQLAGPRLNLSYRLDAADDVDTMVLQEQQCCSFMSYAVSRTAVSIDVTVTAAAGTDAQALFSHLLPG</sequence>
<protein>
    <submittedName>
        <fullName evidence="1">Uncharacterized protein</fullName>
    </submittedName>
</protein>
<name>A0A845GQ55_9BURK</name>
<organism evidence="1 2">
    <name type="scientific">Duganella vulcania</name>
    <dbReference type="NCBI Taxonomy" id="2692166"/>
    <lineage>
        <taxon>Bacteria</taxon>
        <taxon>Pseudomonadati</taxon>
        <taxon>Pseudomonadota</taxon>
        <taxon>Betaproteobacteria</taxon>
        <taxon>Burkholderiales</taxon>
        <taxon>Oxalobacteraceae</taxon>
        <taxon>Telluria group</taxon>
        <taxon>Duganella</taxon>
    </lineage>
</organism>
<comment type="caution">
    <text evidence="1">The sequence shown here is derived from an EMBL/GenBank/DDBJ whole genome shotgun (WGS) entry which is preliminary data.</text>
</comment>